<organism evidence="1">
    <name type="scientific">Oryza sativa subsp. japonica</name>
    <name type="common">Rice</name>
    <dbReference type="NCBI Taxonomy" id="39947"/>
    <lineage>
        <taxon>Eukaryota</taxon>
        <taxon>Viridiplantae</taxon>
        <taxon>Streptophyta</taxon>
        <taxon>Embryophyta</taxon>
        <taxon>Tracheophyta</taxon>
        <taxon>Spermatophyta</taxon>
        <taxon>Magnoliopsida</taxon>
        <taxon>Liliopsida</taxon>
        <taxon>Poales</taxon>
        <taxon>Poaceae</taxon>
        <taxon>BOP clade</taxon>
        <taxon>Oryzoideae</taxon>
        <taxon>Oryzeae</taxon>
        <taxon>Oryzinae</taxon>
        <taxon>Oryza</taxon>
        <taxon>Oryza sativa</taxon>
    </lineage>
</organism>
<reference evidence="1" key="1">
    <citation type="journal article" date="2005" name="PLoS Biol.">
        <title>The genomes of Oryza sativa: a history of duplications.</title>
        <authorList>
            <person name="Yu J."/>
            <person name="Wang J."/>
            <person name="Lin W."/>
            <person name="Li S."/>
            <person name="Li H."/>
            <person name="Zhou J."/>
            <person name="Ni P."/>
            <person name="Dong W."/>
            <person name="Hu S."/>
            <person name="Zeng C."/>
            <person name="Zhang J."/>
            <person name="Zhang Y."/>
            <person name="Li R."/>
            <person name="Xu Z."/>
            <person name="Li S."/>
            <person name="Li X."/>
            <person name="Zheng H."/>
            <person name="Cong L."/>
            <person name="Lin L."/>
            <person name="Yin J."/>
            <person name="Geng J."/>
            <person name="Li G."/>
            <person name="Shi J."/>
            <person name="Liu J."/>
            <person name="Lv H."/>
            <person name="Li J."/>
            <person name="Wang J."/>
            <person name="Deng Y."/>
            <person name="Ran L."/>
            <person name="Shi X."/>
            <person name="Wang X."/>
            <person name="Wu Q."/>
            <person name="Li C."/>
            <person name="Ren X."/>
            <person name="Wang J."/>
            <person name="Wang X."/>
            <person name="Li D."/>
            <person name="Liu D."/>
            <person name="Zhang X."/>
            <person name="Ji Z."/>
            <person name="Zhao W."/>
            <person name="Sun Y."/>
            <person name="Zhang Z."/>
            <person name="Bao J."/>
            <person name="Han Y."/>
            <person name="Dong L."/>
            <person name="Ji J."/>
            <person name="Chen P."/>
            <person name="Wu S."/>
            <person name="Liu J."/>
            <person name="Xiao Y."/>
            <person name="Bu D."/>
            <person name="Tan J."/>
            <person name="Yang L."/>
            <person name="Ye C."/>
            <person name="Zhang J."/>
            <person name="Xu J."/>
            <person name="Zhou Y."/>
            <person name="Yu Y."/>
            <person name="Zhang B."/>
            <person name="Zhuang S."/>
            <person name="Wei H."/>
            <person name="Liu B."/>
            <person name="Lei M."/>
            <person name="Yu H."/>
            <person name="Li Y."/>
            <person name="Xu H."/>
            <person name="Wei S."/>
            <person name="He X."/>
            <person name="Fang L."/>
            <person name="Zhang Z."/>
            <person name="Zhang Y."/>
            <person name="Huang X."/>
            <person name="Su Z."/>
            <person name="Tong W."/>
            <person name="Li J."/>
            <person name="Tong Z."/>
            <person name="Li S."/>
            <person name="Ye J."/>
            <person name="Wang L."/>
            <person name="Fang L."/>
            <person name="Lei T."/>
            <person name="Chen C."/>
            <person name="Chen H."/>
            <person name="Xu Z."/>
            <person name="Li H."/>
            <person name="Huang H."/>
            <person name="Zhang F."/>
            <person name="Xu H."/>
            <person name="Li N."/>
            <person name="Zhao C."/>
            <person name="Li S."/>
            <person name="Dong L."/>
            <person name="Huang Y."/>
            <person name="Li L."/>
            <person name="Xi Y."/>
            <person name="Qi Q."/>
            <person name="Li W."/>
            <person name="Zhang B."/>
            <person name="Hu W."/>
            <person name="Zhang Y."/>
            <person name="Tian X."/>
            <person name="Jiao Y."/>
            <person name="Liang X."/>
            <person name="Jin J."/>
            <person name="Gao L."/>
            <person name="Zheng W."/>
            <person name="Hao B."/>
            <person name="Liu S."/>
            <person name="Wang W."/>
            <person name="Yuan L."/>
            <person name="Cao M."/>
            <person name="McDermott J."/>
            <person name="Samudrala R."/>
            <person name="Wang J."/>
            <person name="Wong G.K."/>
            <person name="Yang H."/>
        </authorList>
    </citation>
    <scope>NUCLEOTIDE SEQUENCE [LARGE SCALE GENOMIC DNA]</scope>
</reference>
<dbReference type="EMBL" id="CM000142">
    <property type="protein sequence ID" value="EEE63073.1"/>
    <property type="molecule type" value="Genomic_DNA"/>
</dbReference>
<reference evidence="1" key="2">
    <citation type="submission" date="2008-12" db="EMBL/GenBank/DDBJ databases">
        <title>Improved gene annotation of the rice (Oryza sativa) genomes.</title>
        <authorList>
            <person name="Wang J."/>
            <person name="Li R."/>
            <person name="Fan W."/>
            <person name="Huang Q."/>
            <person name="Zhang J."/>
            <person name="Zhou Y."/>
            <person name="Hu Y."/>
            <person name="Zi S."/>
            <person name="Li J."/>
            <person name="Ni P."/>
            <person name="Zheng H."/>
            <person name="Zhang Y."/>
            <person name="Zhao M."/>
            <person name="Hao Q."/>
            <person name="McDermott J."/>
            <person name="Samudrala R."/>
            <person name="Kristiansen K."/>
            <person name="Wong G.K.-S."/>
        </authorList>
    </citation>
    <scope>NUCLEOTIDE SEQUENCE</scope>
</reference>
<evidence type="ECO:0000313" key="1">
    <source>
        <dbReference type="EMBL" id="EEE63073.1"/>
    </source>
</evidence>
<dbReference type="AlphaFoldDB" id="A0A8J8YD54"/>
<sequence length="123" mass="13368">MRDVVRSHSTCSHPHGVTSDYIHMANTPIGSNNIGLNMIEHRLDSVTSDYIHMAITSYSGRPYHLPLEHDPCGLSLGHTSPRVRLLRAYQPPGCGSPWAELGAHSPPGAMLGVRLSPAPMYMG</sequence>
<gene>
    <name evidence="1" type="ORF">OsJ_17881</name>
</gene>
<protein>
    <submittedName>
        <fullName evidence="1">Uncharacterized protein</fullName>
    </submittedName>
</protein>
<accession>A0A8J8YD54</accession>
<proteinExistence type="predicted"/>
<dbReference type="Proteomes" id="UP000007752">
    <property type="component" value="Chromosome 5"/>
</dbReference>
<name>A0A8J8YD54_ORYSJ</name>